<sequence length="377" mass="39345">MARQQQHHSGNWNVEVVRGKVTTRCFWNACKAFSFGLALMVIGTTMAVVGYYADQLSIGQELRGNLTVQFKNESRGFHLNNLSYAGPIIMGCGGFIVVAACVMTFEARDSAAKVVPARPKYNSAVPAENPSAPAAVTSATGPSRSPSSRRQSARRSAGSQTRASSRRNQESQLNADPNRRALTAAFVQFSRSLQRTAAVPLGGGLPPGVLPGPASGDGDVSATGSPVKRSPSAPDLMGAVAATRKASQILSAARTGRTATRREGGAGGAGAPGRGRSTLRPYPALHRQALSVDCQEVGLNPMSAYGLGSCSPPGLFLSRQHSGHSSRGSHDSMELGASACGASMASGSNRGSQASMVMDLHLPNDWPVTLRVRDQSQ</sequence>
<feature type="transmembrane region" description="Helical" evidence="7">
    <location>
        <begin position="32"/>
        <end position="53"/>
    </location>
</feature>
<evidence type="ECO:0000256" key="5">
    <source>
        <dbReference type="ARBA" id="ARBA00023136"/>
    </source>
</evidence>
<dbReference type="GO" id="GO:0016020">
    <property type="term" value="C:membrane"/>
    <property type="evidence" value="ECO:0007669"/>
    <property type="project" value="UniProtKB-SubCell"/>
</dbReference>
<comment type="similarity">
    <text evidence="2">Belongs to the TMEM200 family.</text>
</comment>
<dbReference type="Pfam" id="PF10177">
    <property type="entry name" value="DUF2371"/>
    <property type="match status" value="1"/>
</dbReference>
<feature type="transmembrane region" description="Helical" evidence="7">
    <location>
        <begin position="84"/>
        <end position="105"/>
    </location>
</feature>
<dbReference type="PANTHER" id="PTHR31815:SF1">
    <property type="entry name" value="TRANSMEMBRANE PROTEIN 200C"/>
    <property type="match status" value="1"/>
</dbReference>
<feature type="non-terminal residue" evidence="9">
    <location>
        <position position="377"/>
    </location>
</feature>
<feature type="region of interest" description="Disordered" evidence="6">
    <location>
        <begin position="204"/>
        <end position="234"/>
    </location>
</feature>
<dbReference type="PANTHER" id="PTHR31815">
    <property type="entry name" value="AGAP005329-PA"/>
    <property type="match status" value="1"/>
</dbReference>
<proteinExistence type="inferred from homology"/>
<comment type="subcellular location">
    <subcellularLocation>
        <location evidence="1">Membrane</location>
        <topology evidence="1">Multi-pass membrane protein</topology>
    </subcellularLocation>
</comment>
<evidence type="ECO:0000313" key="8">
    <source>
        <dbReference type="Proteomes" id="UP000504606"/>
    </source>
</evidence>
<protein>
    <submittedName>
        <fullName evidence="9">Uncharacterized protein LOC113212298</fullName>
    </submittedName>
</protein>
<evidence type="ECO:0000256" key="6">
    <source>
        <dbReference type="SAM" id="MobiDB-lite"/>
    </source>
</evidence>
<evidence type="ECO:0000256" key="7">
    <source>
        <dbReference type="SAM" id="Phobius"/>
    </source>
</evidence>
<evidence type="ECO:0000256" key="4">
    <source>
        <dbReference type="ARBA" id="ARBA00022989"/>
    </source>
</evidence>
<keyword evidence="3 7" id="KW-0812">Transmembrane</keyword>
<dbReference type="OrthoDB" id="9994280at2759"/>
<feature type="region of interest" description="Disordered" evidence="6">
    <location>
        <begin position="122"/>
        <end position="179"/>
    </location>
</feature>
<organism evidence="8 9">
    <name type="scientific">Frankliniella occidentalis</name>
    <name type="common">Western flower thrips</name>
    <name type="synonym">Euthrips occidentalis</name>
    <dbReference type="NCBI Taxonomy" id="133901"/>
    <lineage>
        <taxon>Eukaryota</taxon>
        <taxon>Metazoa</taxon>
        <taxon>Ecdysozoa</taxon>
        <taxon>Arthropoda</taxon>
        <taxon>Hexapoda</taxon>
        <taxon>Insecta</taxon>
        <taxon>Pterygota</taxon>
        <taxon>Neoptera</taxon>
        <taxon>Paraneoptera</taxon>
        <taxon>Thysanoptera</taxon>
        <taxon>Terebrantia</taxon>
        <taxon>Thripoidea</taxon>
        <taxon>Thripidae</taxon>
        <taxon>Frankliniella</taxon>
    </lineage>
</organism>
<dbReference type="AlphaFoldDB" id="A0A9C6U5J0"/>
<evidence type="ECO:0000313" key="9">
    <source>
        <dbReference type="RefSeq" id="XP_052125691.1"/>
    </source>
</evidence>
<gene>
    <name evidence="9" type="primary">LOC113212298</name>
</gene>
<reference evidence="9" key="1">
    <citation type="submission" date="2025-08" db="UniProtKB">
        <authorList>
            <consortium name="RefSeq"/>
        </authorList>
    </citation>
    <scope>IDENTIFICATION</scope>
    <source>
        <tissue evidence="9">Whole organism</tissue>
    </source>
</reference>
<dbReference type="GeneID" id="113212298"/>
<keyword evidence="8" id="KW-1185">Reference proteome</keyword>
<evidence type="ECO:0000256" key="1">
    <source>
        <dbReference type="ARBA" id="ARBA00004141"/>
    </source>
</evidence>
<accession>A0A9C6U5J0</accession>
<feature type="region of interest" description="Disordered" evidence="6">
    <location>
        <begin position="248"/>
        <end position="276"/>
    </location>
</feature>
<dbReference type="Proteomes" id="UP000504606">
    <property type="component" value="Unplaced"/>
</dbReference>
<dbReference type="KEGG" id="foc:113212298"/>
<evidence type="ECO:0000256" key="2">
    <source>
        <dbReference type="ARBA" id="ARBA00005308"/>
    </source>
</evidence>
<evidence type="ECO:0000256" key="3">
    <source>
        <dbReference type="ARBA" id="ARBA00022692"/>
    </source>
</evidence>
<keyword evidence="4 7" id="KW-1133">Transmembrane helix</keyword>
<dbReference type="RefSeq" id="XP_052125691.1">
    <property type="nucleotide sequence ID" value="XM_052269731.1"/>
</dbReference>
<feature type="compositionally biased region" description="Low complexity" evidence="6">
    <location>
        <begin position="138"/>
        <end position="163"/>
    </location>
</feature>
<name>A0A9C6U5J0_FRAOC</name>
<dbReference type="InterPro" id="IPR018787">
    <property type="entry name" value="DUF2371_TMEM200"/>
</dbReference>
<keyword evidence="5 7" id="KW-0472">Membrane</keyword>